<evidence type="ECO:0000313" key="2">
    <source>
        <dbReference type="Proteomes" id="UP000704738"/>
    </source>
</evidence>
<dbReference type="Proteomes" id="UP000704738">
    <property type="component" value="Unassembled WGS sequence"/>
</dbReference>
<protein>
    <submittedName>
        <fullName evidence="1">Uncharacterized protein</fullName>
    </submittedName>
</protein>
<dbReference type="AlphaFoldDB" id="A0ABD6MVQ7"/>
<name>A0ABD6MVQ7_9PSED</name>
<reference evidence="1 2" key="1">
    <citation type="submission" date="2018-06" db="EMBL/GenBank/DDBJ databases">
        <title>Bacteria isolated from soil of Wuhan.</title>
        <authorList>
            <person name="Xiang W."/>
            <person name="Huang C."/>
        </authorList>
    </citation>
    <scope>NUCLEOTIDE SEQUENCE [LARGE SCALE GENOMIC DNA]</scope>
    <source>
        <strain evidence="2">xwS4</strain>
    </source>
</reference>
<evidence type="ECO:0000313" key="1">
    <source>
        <dbReference type="EMBL" id="NWL45635.1"/>
    </source>
</evidence>
<organism evidence="1 2">
    <name type="scientific">Pseudomonas hunanensis</name>
    <dbReference type="NCBI Taxonomy" id="1247546"/>
    <lineage>
        <taxon>Bacteria</taxon>
        <taxon>Pseudomonadati</taxon>
        <taxon>Pseudomonadota</taxon>
        <taxon>Gammaproteobacteria</taxon>
        <taxon>Pseudomonadales</taxon>
        <taxon>Pseudomonadaceae</taxon>
        <taxon>Pseudomonas</taxon>
    </lineage>
</organism>
<dbReference type="EMBL" id="QJRE01000096">
    <property type="protein sequence ID" value="NWL45635.1"/>
    <property type="molecule type" value="Genomic_DNA"/>
</dbReference>
<accession>A0ABD6MVQ7</accession>
<sequence>MSFTHPCLSCCGREAVRIVSSGRDQLIFSSGAPVIVASFGIAGLGEGAHHIHSGLMVKNGEGEGKYGVRQCSIHDGKPLIFV</sequence>
<proteinExistence type="predicted"/>
<comment type="caution">
    <text evidence="1">The sequence shown here is derived from an EMBL/GenBank/DDBJ whole genome shotgun (WGS) entry which is preliminary data.</text>
</comment>
<gene>
    <name evidence="1" type="ORF">DM819_07060</name>
</gene>